<dbReference type="EMBL" id="DXBY01000023">
    <property type="protein sequence ID" value="HIZ34350.1"/>
    <property type="molecule type" value="Genomic_DNA"/>
</dbReference>
<proteinExistence type="predicted"/>
<dbReference type="AlphaFoldDB" id="A0A9D2EBP3"/>
<dbReference type="CDD" id="cd00085">
    <property type="entry name" value="HNHc"/>
    <property type="match status" value="1"/>
</dbReference>
<dbReference type="GO" id="GO:0004519">
    <property type="term" value="F:endonuclease activity"/>
    <property type="evidence" value="ECO:0007669"/>
    <property type="project" value="UniProtKB-KW"/>
</dbReference>
<evidence type="ECO:0000313" key="3">
    <source>
        <dbReference type="Proteomes" id="UP000824037"/>
    </source>
</evidence>
<reference evidence="2" key="2">
    <citation type="submission" date="2021-04" db="EMBL/GenBank/DDBJ databases">
        <authorList>
            <person name="Gilroy R."/>
        </authorList>
    </citation>
    <scope>NUCLEOTIDE SEQUENCE</scope>
    <source>
        <strain evidence="2">ChiGjej4B4-7305</strain>
    </source>
</reference>
<reference evidence="2" key="1">
    <citation type="journal article" date="2021" name="PeerJ">
        <title>Extensive microbial diversity within the chicken gut microbiome revealed by metagenomics and culture.</title>
        <authorList>
            <person name="Gilroy R."/>
            <person name="Ravi A."/>
            <person name="Getino M."/>
            <person name="Pursley I."/>
            <person name="Horton D.L."/>
            <person name="Alikhan N.F."/>
            <person name="Baker D."/>
            <person name="Gharbi K."/>
            <person name="Hall N."/>
            <person name="Watson M."/>
            <person name="Adriaenssens E.M."/>
            <person name="Foster-Nyarko E."/>
            <person name="Jarju S."/>
            <person name="Secka A."/>
            <person name="Antonio M."/>
            <person name="Oren A."/>
            <person name="Chaudhuri R.R."/>
            <person name="La Ragione R."/>
            <person name="Hildebrand F."/>
            <person name="Pallen M.J."/>
        </authorList>
    </citation>
    <scope>NUCLEOTIDE SEQUENCE</scope>
    <source>
        <strain evidence="2">ChiGjej4B4-7305</strain>
    </source>
</reference>
<protein>
    <submittedName>
        <fullName evidence="2">HNH endonuclease</fullName>
    </submittedName>
</protein>
<comment type="caution">
    <text evidence="2">The sequence shown here is derived from an EMBL/GenBank/DDBJ whole genome shotgun (WGS) entry which is preliminary data.</text>
</comment>
<name>A0A9D2EBP3_9MICO</name>
<organism evidence="2 3">
    <name type="scientific">Candidatus Ruania gallistercoris</name>
    <dbReference type="NCBI Taxonomy" id="2838746"/>
    <lineage>
        <taxon>Bacteria</taxon>
        <taxon>Bacillati</taxon>
        <taxon>Actinomycetota</taxon>
        <taxon>Actinomycetes</taxon>
        <taxon>Micrococcales</taxon>
        <taxon>Ruaniaceae</taxon>
        <taxon>Ruania</taxon>
    </lineage>
</organism>
<keyword evidence="2" id="KW-0378">Hydrolase</keyword>
<dbReference type="InterPro" id="IPR003870">
    <property type="entry name" value="DUF222"/>
</dbReference>
<evidence type="ECO:0000313" key="2">
    <source>
        <dbReference type="EMBL" id="HIZ34350.1"/>
    </source>
</evidence>
<keyword evidence="2" id="KW-0255">Endonuclease</keyword>
<evidence type="ECO:0000259" key="1">
    <source>
        <dbReference type="Pfam" id="PF02720"/>
    </source>
</evidence>
<accession>A0A9D2EBP3</accession>
<dbReference type="Pfam" id="PF02720">
    <property type="entry name" value="DUF222"/>
    <property type="match status" value="1"/>
</dbReference>
<dbReference type="InterPro" id="IPR003615">
    <property type="entry name" value="HNH_nuc"/>
</dbReference>
<sequence>MTEVRAELAALAQASFASFTESEAAPVAAGVEQVTRGVEALQNRCVDGLETGQAWAASGYNSFSRWWTVHTHRKRHTSNAVRLLARDLRERLPLTSDALLQGRLGVEHAKTMAFFTKTDAHRERLLHEEVGEAFLVAQAAKMEADTFNALVKEWATCADPDAADRNWREETAQRELYISPVLDGTDVRGWLGVEEGQLINEVLKAIIGTPSADDDRTPAQRRADALVQLCRSHLDAGDLQPGARVRPHIAITVDYATLERLINATRPGGPTCPGVDAFGLPAEPTMPENGTSGAAVIPASLNYDLLQDVAPGRFADGTPIPHGQLAKLLCDGEFHRVVFDPEGEILDSGRTQRLFTAAQTRAIIARDRHCQYPGCNAAPGIGEIHHCLWWYHEGRTSTDNGILLCWWHHTLVHQRRLTITRSLRPGSGRWVFTDLDGRVLAPAPSPALDPPRPPRRE</sequence>
<keyword evidence="2" id="KW-0540">Nuclease</keyword>
<dbReference type="Proteomes" id="UP000824037">
    <property type="component" value="Unassembled WGS sequence"/>
</dbReference>
<gene>
    <name evidence="2" type="ORF">H9815_01125</name>
</gene>
<feature type="domain" description="DUF222" evidence="1">
    <location>
        <begin position="31"/>
        <end position="260"/>
    </location>
</feature>